<protein>
    <submittedName>
        <fullName evidence="1">Uncharacterized protein</fullName>
    </submittedName>
</protein>
<reference evidence="1" key="1">
    <citation type="journal article" date="2019" name="bioRxiv">
        <title>The Genome of the Zebra Mussel, Dreissena polymorpha: A Resource for Invasive Species Research.</title>
        <authorList>
            <person name="McCartney M.A."/>
            <person name="Auch B."/>
            <person name="Kono T."/>
            <person name="Mallez S."/>
            <person name="Zhang Y."/>
            <person name="Obille A."/>
            <person name="Becker A."/>
            <person name="Abrahante J.E."/>
            <person name="Garbe J."/>
            <person name="Badalamenti J.P."/>
            <person name="Herman A."/>
            <person name="Mangelson H."/>
            <person name="Liachko I."/>
            <person name="Sullivan S."/>
            <person name="Sone E.D."/>
            <person name="Koren S."/>
            <person name="Silverstein K.A.T."/>
            <person name="Beckman K.B."/>
            <person name="Gohl D.M."/>
        </authorList>
    </citation>
    <scope>NUCLEOTIDE SEQUENCE</scope>
    <source>
        <strain evidence="1">Duluth1</strain>
        <tissue evidence="1">Whole animal</tissue>
    </source>
</reference>
<proteinExistence type="predicted"/>
<keyword evidence="2" id="KW-1185">Reference proteome</keyword>
<organism evidence="1 2">
    <name type="scientific">Dreissena polymorpha</name>
    <name type="common">Zebra mussel</name>
    <name type="synonym">Mytilus polymorpha</name>
    <dbReference type="NCBI Taxonomy" id="45954"/>
    <lineage>
        <taxon>Eukaryota</taxon>
        <taxon>Metazoa</taxon>
        <taxon>Spiralia</taxon>
        <taxon>Lophotrochozoa</taxon>
        <taxon>Mollusca</taxon>
        <taxon>Bivalvia</taxon>
        <taxon>Autobranchia</taxon>
        <taxon>Heteroconchia</taxon>
        <taxon>Euheterodonta</taxon>
        <taxon>Imparidentia</taxon>
        <taxon>Neoheterodontei</taxon>
        <taxon>Myida</taxon>
        <taxon>Dreissenoidea</taxon>
        <taxon>Dreissenidae</taxon>
        <taxon>Dreissena</taxon>
    </lineage>
</organism>
<name>A0A9D4BUJ8_DREPO</name>
<accession>A0A9D4BUJ8</accession>
<sequence length="65" mass="7442">MSQVLYTGLPSIRLWRSFSCISLFNSKPLPPYRVDKGGEGGEFPILWSLQGCFEDDVEILVKWFS</sequence>
<evidence type="ECO:0000313" key="1">
    <source>
        <dbReference type="EMBL" id="KAH3706503.1"/>
    </source>
</evidence>
<comment type="caution">
    <text evidence="1">The sequence shown here is derived from an EMBL/GenBank/DDBJ whole genome shotgun (WGS) entry which is preliminary data.</text>
</comment>
<gene>
    <name evidence="1" type="ORF">DPMN_065890</name>
</gene>
<reference evidence="1" key="2">
    <citation type="submission" date="2020-11" db="EMBL/GenBank/DDBJ databases">
        <authorList>
            <person name="McCartney M.A."/>
            <person name="Auch B."/>
            <person name="Kono T."/>
            <person name="Mallez S."/>
            <person name="Becker A."/>
            <person name="Gohl D.M."/>
            <person name="Silverstein K.A.T."/>
            <person name="Koren S."/>
            <person name="Bechman K.B."/>
            <person name="Herman A."/>
            <person name="Abrahante J.E."/>
            <person name="Garbe J."/>
        </authorList>
    </citation>
    <scope>NUCLEOTIDE SEQUENCE</scope>
    <source>
        <strain evidence="1">Duluth1</strain>
        <tissue evidence="1">Whole animal</tissue>
    </source>
</reference>
<dbReference type="AlphaFoldDB" id="A0A9D4BUJ8"/>
<dbReference type="Proteomes" id="UP000828390">
    <property type="component" value="Unassembled WGS sequence"/>
</dbReference>
<evidence type="ECO:0000313" key="2">
    <source>
        <dbReference type="Proteomes" id="UP000828390"/>
    </source>
</evidence>
<dbReference type="EMBL" id="JAIWYP010000014">
    <property type="protein sequence ID" value="KAH3706503.1"/>
    <property type="molecule type" value="Genomic_DNA"/>
</dbReference>